<evidence type="ECO:0000313" key="2">
    <source>
        <dbReference type="EMBL" id="KAE8271685.1"/>
    </source>
</evidence>
<gene>
    <name evidence="2" type="ORF">A4X09_0g626</name>
</gene>
<dbReference type="AlphaFoldDB" id="A0A8X7NFZ0"/>
<reference evidence="2" key="1">
    <citation type="submission" date="2016-04" db="EMBL/GenBank/DDBJ databases">
        <authorList>
            <person name="Nguyen H.D."/>
            <person name="Samba Siva P."/>
            <person name="Cullis J."/>
            <person name="Levesque C.A."/>
            <person name="Hambleton S."/>
        </authorList>
    </citation>
    <scope>NUCLEOTIDE SEQUENCE</scope>
    <source>
        <strain evidence="2">DAOMC 236422</strain>
    </source>
</reference>
<feature type="compositionally biased region" description="Acidic residues" evidence="1">
    <location>
        <begin position="404"/>
        <end position="422"/>
    </location>
</feature>
<name>A0A8X7NFZ0_9BASI</name>
<sequence length="516" mass="57990">MLSSSQLQGCFALKMSLHHFLPPHPSRRGERIFDNGRSKALAELPIATGLKLSKHTTANQVSLRHQHLRKVFDILQLSLLRGDGPRAARALRILVRAKEWRHADLWRYGLAVAGLLGRDAALEGSTLRSRQIHRYGDAELSSARQKERKLVEEAATTRRLAYLRGLYRAKPMLRSEVLVDIVFELIELKRYDEAMREIEYVLDSHPFRNCPTLHLLAGILTLDSALQANGQSRAYTSSPAALANLPAAVRRAAEHHFRRTLTAARKDEADKQYAAQTRIEIKKRRDDAIRARRRVALQTHLETHRATRAKREETLLGDEGYAPGFGKMAKRKKDIKERVRQRRARKAAKTYAGPLKWAYDLAKTGKMPDSEVDEACERVAQDSAMSDEEEGYGGVAREKLGRDDLDDDDDDDDAGTDEIDMMDVDRTLSAQNPGQGLRSGDSADGSEDEHPTLQNVDADDEGDEEDDEEPQGLPSAFATAVRLLEGWSKSDNSRRPSTWESHSAQLYLDVMQPESS</sequence>
<evidence type="ECO:0000313" key="3">
    <source>
        <dbReference type="Proteomes" id="UP000078113"/>
    </source>
</evidence>
<dbReference type="InterPro" id="IPR007224">
    <property type="entry name" value="TIF_Rrn11"/>
</dbReference>
<protein>
    <submittedName>
        <fullName evidence="2">Uncharacterized protein</fullName>
    </submittedName>
</protein>
<keyword evidence="3" id="KW-1185">Reference proteome</keyword>
<dbReference type="Proteomes" id="UP000078113">
    <property type="component" value="Unassembled WGS sequence"/>
</dbReference>
<accession>A0A8X7NFZ0</accession>
<feature type="compositionally biased region" description="Acidic residues" evidence="1">
    <location>
        <begin position="457"/>
        <end position="470"/>
    </location>
</feature>
<proteinExistence type="predicted"/>
<evidence type="ECO:0000256" key="1">
    <source>
        <dbReference type="SAM" id="MobiDB-lite"/>
    </source>
</evidence>
<feature type="region of interest" description="Disordered" evidence="1">
    <location>
        <begin position="380"/>
        <end position="476"/>
    </location>
</feature>
<dbReference type="GO" id="GO:0001164">
    <property type="term" value="F:RNA polymerase I core promoter sequence-specific DNA binding"/>
    <property type="evidence" value="ECO:0007669"/>
    <property type="project" value="InterPro"/>
</dbReference>
<dbReference type="Pfam" id="PF04090">
    <property type="entry name" value="Rrn11"/>
    <property type="match status" value="1"/>
</dbReference>
<dbReference type="GO" id="GO:0001181">
    <property type="term" value="F:RNA polymerase I general transcription initiation factor activity"/>
    <property type="evidence" value="ECO:0007669"/>
    <property type="project" value="InterPro"/>
</dbReference>
<comment type="caution">
    <text evidence="2">The sequence shown here is derived from an EMBL/GenBank/DDBJ whole genome shotgun (WGS) entry which is preliminary data.</text>
</comment>
<organism evidence="2 3">
    <name type="scientific">Tilletia walkeri</name>
    <dbReference type="NCBI Taxonomy" id="117179"/>
    <lineage>
        <taxon>Eukaryota</taxon>
        <taxon>Fungi</taxon>
        <taxon>Dikarya</taxon>
        <taxon>Basidiomycota</taxon>
        <taxon>Ustilaginomycotina</taxon>
        <taxon>Exobasidiomycetes</taxon>
        <taxon>Tilletiales</taxon>
        <taxon>Tilletiaceae</taxon>
        <taxon>Tilletia</taxon>
    </lineage>
</organism>
<dbReference type="EMBL" id="LWDG02000012">
    <property type="protein sequence ID" value="KAE8271685.1"/>
    <property type="molecule type" value="Genomic_DNA"/>
</dbReference>
<reference evidence="2" key="2">
    <citation type="journal article" date="2019" name="IMA Fungus">
        <title>Genome sequencing and comparison of five Tilletia species to identify candidate genes for the detection of regulated species infecting wheat.</title>
        <authorList>
            <person name="Nguyen H.D.T."/>
            <person name="Sultana T."/>
            <person name="Kesanakurti P."/>
            <person name="Hambleton S."/>
        </authorList>
    </citation>
    <scope>NUCLEOTIDE SEQUENCE</scope>
    <source>
        <strain evidence="2">DAOMC 236422</strain>
    </source>
</reference>